<evidence type="ECO:0000313" key="6">
    <source>
        <dbReference type="Proteomes" id="UP000002630"/>
    </source>
</evidence>
<feature type="region of interest" description="Disordered" evidence="3">
    <location>
        <begin position="268"/>
        <end position="322"/>
    </location>
</feature>
<protein>
    <recommendedName>
        <fullName evidence="4">Ataxin-10 domain-containing protein</fullName>
    </recommendedName>
</protein>
<evidence type="ECO:0000256" key="2">
    <source>
        <dbReference type="ARBA" id="ARBA00023306"/>
    </source>
</evidence>
<feature type="compositionally biased region" description="Low complexity" evidence="3">
    <location>
        <begin position="279"/>
        <end position="299"/>
    </location>
</feature>
<feature type="region of interest" description="Disordered" evidence="3">
    <location>
        <begin position="162"/>
        <end position="185"/>
    </location>
</feature>
<feature type="region of interest" description="Disordered" evidence="3">
    <location>
        <begin position="470"/>
        <end position="513"/>
    </location>
</feature>
<organism evidence="5 6">
    <name type="scientific">Ectocarpus siliculosus</name>
    <name type="common">Brown alga</name>
    <name type="synonym">Conferva siliculosa</name>
    <dbReference type="NCBI Taxonomy" id="2880"/>
    <lineage>
        <taxon>Eukaryota</taxon>
        <taxon>Sar</taxon>
        <taxon>Stramenopiles</taxon>
        <taxon>Ochrophyta</taxon>
        <taxon>PX clade</taxon>
        <taxon>Phaeophyceae</taxon>
        <taxon>Ectocarpales</taxon>
        <taxon>Ectocarpaceae</taxon>
        <taxon>Ectocarpus</taxon>
    </lineage>
</organism>
<dbReference type="Gene3D" id="1.25.10.10">
    <property type="entry name" value="Leucine-rich Repeat Variant"/>
    <property type="match status" value="1"/>
</dbReference>
<evidence type="ECO:0000313" key="5">
    <source>
        <dbReference type="EMBL" id="CBN74448.1"/>
    </source>
</evidence>
<dbReference type="GO" id="GO:0005829">
    <property type="term" value="C:cytosol"/>
    <property type="evidence" value="ECO:0007669"/>
    <property type="project" value="TreeGrafter"/>
</dbReference>
<evidence type="ECO:0000256" key="1">
    <source>
        <dbReference type="ARBA" id="ARBA00022618"/>
    </source>
</evidence>
<feature type="region of interest" description="Disordered" evidence="3">
    <location>
        <begin position="99"/>
        <end position="137"/>
    </location>
</feature>
<dbReference type="SUPFAM" id="SSF48371">
    <property type="entry name" value="ARM repeat"/>
    <property type="match status" value="1"/>
</dbReference>
<dbReference type="Pfam" id="PF09759">
    <property type="entry name" value="Atx10homo_assoc"/>
    <property type="match status" value="1"/>
</dbReference>
<keyword evidence="6" id="KW-1185">Reference proteome</keyword>
<feature type="region of interest" description="Disordered" evidence="3">
    <location>
        <begin position="352"/>
        <end position="442"/>
    </location>
</feature>
<dbReference type="InterPro" id="IPR019156">
    <property type="entry name" value="Ataxin-10_domain"/>
</dbReference>
<dbReference type="EMBL" id="FN649741">
    <property type="protein sequence ID" value="CBN74448.1"/>
    <property type="molecule type" value="Genomic_DNA"/>
</dbReference>
<feature type="compositionally biased region" description="Low complexity" evidence="3">
    <location>
        <begin position="352"/>
        <end position="382"/>
    </location>
</feature>
<dbReference type="AlphaFoldDB" id="D8LJX9"/>
<feature type="compositionally biased region" description="Basic and acidic residues" evidence="3">
    <location>
        <begin position="313"/>
        <end position="322"/>
    </location>
</feature>
<reference evidence="5 6" key="1">
    <citation type="journal article" date="2010" name="Nature">
        <title>The Ectocarpus genome and the independent evolution of multicellularity in brown algae.</title>
        <authorList>
            <person name="Cock J.M."/>
            <person name="Sterck L."/>
            <person name="Rouze P."/>
            <person name="Scornet D."/>
            <person name="Allen A.E."/>
            <person name="Amoutzias G."/>
            <person name="Anthouard V."/>
            <person name="Artiguenave F."/>
            <person name="Aury J.M."/>
            <person name="Badger J.H."/>
            <person name="Beszteri B."/>
            <person name="Billiau K."/>
            <person name="Bonnet E."/>
            <person name="Bothwell J.H."/>
            <person name="Bowler C."/>
            <person name="Boyen C."/>
            <person name="Brownlee C."/>
            <person name="Carrano C.J."/>
            <person name="Charrier B."/>
            <person name="Cho G.Y."/>
            <person name="Coelho S.M."/>
            <person name="Collen J."/>
            <person name="Corre E."/>
            <person name="Da Silva C."/>
            <person name="Delage L."/>
            <person name="Delaroque N."/>
            <person name="Dittami S.M."/>
            <person name="Doulbeau S."/>
            <person name="Elias M."/>
            <person name="Farnham G."/>
            <person name="Gachon C.M."/>
            <person name="Gschloessl B."/>
            <person name="Heesch S."/>
            <person name="Jabbari K."/>
            <person name="Jubin C."/>
            <person name="Kawai H."/>
            <person name="Kimura K."/>
            <person name="Kloareg B."/>
            <person name="Kupper F.C."/>
            <person name="Lang D."/>
            <person name="Le Bail A."/>
            <person name="Leblanc C."/>
            <person name="Lerouge P."/>
            <person name="Lohr M."/>
            <person name="Lopez P.J."/>
            <person name="Martens C."/>
            <person name="Maumus F."/>
            <person name="Michel G."/>
            <person name="Miranda-Saavedra D."/>
            <person name="Morales J."/>
            <person name="Moreau H."/>
            <person name="Motomura T."/>
            <person name="Nagasato C."/>
            <person name="Napoli C.A."/>
            <person name="Nelson D.R."/>
            <person name="Nyvall-Collen P."/>
            <person name="Peters A.F."/>
            <person name="Pommier C."/>
            <person name="Potin P."/>
            <person name="Poulain J."/>
            <person name="Quesneville H."/>
            <person name="Read B."/>
            <person name="Rensing S.A."/>
            <person name="Ritter A."/>
            <person name="Rousvoal S."/>
            <person name="Samanta M."/>
            <person name="Samson G."/>
            <person name="Schroeder D.C."/>
            <person name="Segurens B."/>
            <person name="Strittmatter M."/>
            <person name="Tonon T."/>
            <person name="Tregear J.W."/>
            <person name="Valentin K."/>
            <person name="von Dassow P."/>
            <person name="Yamagishi T."/>
            <person name="Van de Peer Y."/>
            <person name="Wincker P."/>
        </authorList>
    </citation>
    <scope>NUCLEOTIDE SEQUENCE [LARGE SCALE GENOMIC DNA]</scope>
    <source>
        <strain evidence="6">Ec32 / CCAP1310/4</strain>
    </source>
</reference>
<dbReference type="PANTHER" id="PTHR13255">
    <property type="entry name" value="ATAXIN-10"/>
    <property type="match status" value="1"/>
</dbReference>
<dbReference type="InterPro" id="IPR011989">
    <property type="entry name" value="ARM-like"/>
</dbReference>
<sequence length="624" mass="64580">MQALQFAVDQAPFACATTSHPAARTAECQSEVGDASDVRLAVRAGLQFAYNYCAGSEESKASLWAAWFPRGLMELVNELKTDRGLLSLAVALVHNCCISPPPREPREDDGSPRESNRDNGTGEAGGKEAGGGERSRGRERLDLLSADKAFCCLLMKVVVTPSSGGGESEGASGSQSRESSGGERDDDPAAEWLYLLFCCFVQERLCRRVYDNVGIRAGKRTKRPRRQADEVVTGGERPCPRQRQACGALAAWLTGLLSAIPLSQSLLPRTGTAQPPPAAEAKMPAAAAARKPPSPSSSAGHEERGDGVATDAETERVRRSMREEARSAALRALAALLAGCSDETRQQIAAAAAAATETGAETTAPEKVAPPTAAEEPQQPTTLGVASGEAEETTRSAAKVTAAGSGGASEGEGCEVARVPRVSEDGGGGRGGSLPLTPTTATPVIAQPEPLGLVPLCLRLLHGCGGAAEPNPAASSGQFSRKEGSTASAAVATGAGDTAPNGSHHRGELPDGAVPAGRKVELLKVIGNACFRCRRSQDLVREEGGLPLVLNHCKVDEANPLLREYALLALRNLCEGNAANQASISSLQPQGCTPGMEEALADMGLEGSVNAEGKFAVGPRPTTS</sequence>
<dbReference type="InterPro" id="IPR016024">
    <property type="entry name" value="ARM-type_fold"/>
</dbReference>
<dbReference type="eggNOG" id="KOG2676">
    <property type="taxonomic scope" value="Eukaryota"/>
</dbReference>
<feature type="compositionally biased region" description="Low complexity" evidence="3">
    <location>
        <begin position="169"/>
        <end position="179"/>
    </location>
</feature>
<dbReference type="InParanoid" id="D8LJX9"/>
<keyword evidence="2" id="KW-0131">Cell cycle</keyword>
<dbReference type="GO" id="GO:0051301">
    <property type="term" value="P:cell division"/>
    <property type="evidence" value="ECO:0007669"/>
    <property type="project" value="UniProtKB-KW"/>
</dbReference>
<proteinExistence type="predicted"/>
<dbReference type="InterPro" id="IPR051374">
    <property type="entry name" value="Ataxin-10/CTR86_families"/>
</dbReference>
<accession>D8LJX9</accession>
<gene>
    <name evidence="5" type="ORF">Esi_0028_0021</name>
</gene>
<dbReference type="OrthoDB" id="379794at2759"/>
<dbReference type="Proteomes" id="UP000002630">
    <property type="component" value="Linkage Group LG16"/>
</dbReference>
<evidence type="ECO:0000256" key="3">
    <source>
        <dbReference type="SAM" id="MobiDB-lite"/>
    </source>
</evidence>
<evidence type="ECO:0000259" key="4">
    <source>
        <dbReference type="Pfam" id="PF09759"/>
    </source>
</evidence>
<feature type="compositionally biased region" description="Low complexity" evidence="3">
    <location>
        <begin position="485"/>
        <end position="499"/>
    </location>
</feature>
<keyword evidence="1" id="KW-0132">Cell division</keyword>
<feature type="domain" description="Ataxin-10" evidence="4">
    <location>
        <begin position="519"/>
        <end position="616"/>
    </location>
</feature>
<name>D8LJX9_ECTSI</name>
<feature type="compositionally biased region" description="Basic and acidic residues" evidence="3">
    <location>
        <begin position="103"/>
        <end position="117"/>
    </location>
</feature>
<dbReference type="EMBL" id="FN648464">
    <property type="protein sequence ID" value="CBN74448.1"/>
    <property type="molecule type" value="Genomic_DNA"/>
</dbReference>
<dbReference type="PANTHER" id="PTHR13255:SF0">
    <property type="entry name" value="ATAXIN-10"/>
    <property type="match status" value="1"/>
</dbReference>